<dbReference type="Proteomes" id="UP000199513">
    <property type="component" value="Unassembled WGS sequence"/>
</dbReference>
<gene>
    <name evidence="2" type="ORF">SAMN04488541_102262</name>
</gene>
<proteinExistence type="predicted"/>
<dbReference type="AlphaFoldDB" id="A0A1I2HB38"/>
<sequence>MTCTQIVYPFSQLFFLFKIRKIMKIRAIYILVLLTIALFALLSTQFTLASKHQHKRQNDSKIKIVNKSRLSIDHIYFSPPDKNTWDEDDILGDNDILKPGESIVVILECGTWDVKLVLEDGSTCLGYDEVICDHEVWEINSADCDGDGRKDK</sequence>
<organism evidence="2 3">
    <name type="scientific">Thermoflexibacter ruber</name>
    <dbReference type="NCBI Taxonomy" id="1003"/>
    <lineage>
        <taxon>Bacteria</taxon>
        <taxon>Pseudomonadati</taxon>
        <taxon>Bacteroidota</taxon>
        <taxon>Cytophagia</taxon>
        <taxon>Cytophagales</taxon>
        <taxon>Thermoflexibacteraceae</taxon>
        <taxon>Thermoflexibacter</taxon>
    </lineage>
</organism>
<evidence type="ECO:0000256" key="1">
    <source>
        <dbReference type="SAM" id="Phobius"/>
    </source>
</evidence>
<keyword evidence="1" id="KW-0812">Transmembrane</keyword>
<evidence type="ECO:0000313" key="3">
    <source>
        <dbReference type="Proteomes" id="UP000199513"/>
    </source>
</evidence>
<accession>A0A1I2HB38</accession>
<evidence type="ECO:0000313" key="2">
    <source>
        <dbReference type="EMBL" id="SFF26177.1"/>
    </source>
</evidence>
<keyword evidence="1" id="KW-0472">Membrane</keyword>
<reference evidence="2 3" key="1">
    <citation type="submission" date="2016-10" db="EMBL/GenBank/DDBJ databases">
        <authorList>
            <person name="de Groot N.N."/>
        </authorList>
    </citation>
    <scope>NUCLEOTIDE SEQUENCE [LARGE SCALE GENOMIC DNA]</scope>
    <source>
        <strain>GEY</strain>
        <strain evidence="3">DSM 9560</strain>
    </source>
</reference>
<dbReference type="STRING" id="1003.SAMN04488541_102262"/>
<protein>
    <submittedName>
        <fullName evidence="2">Uncharacterized protein</fullName>
    </submittedName>
</protein>
<dbReference type="EMBL" id="FONY01000022">
    <property type="protein sequence ID" value="SFF26177.1"/>
    <property type="molecule type" value="Genomic_DNA"/>
</dbReference>
<name>A0A1I2HB38_9BACT</name>
<keyword evidence="1" id="KW-1133">Transmembrane helix</keyword>
<keyword evidence="3" id="KW-1185">Reference proteome</keyword>
<feature type="transmembrane region" description="Helical" evidence="1">
    <location>
        <begin position="27"/>
        <end position="48"/>
    </location>
</feature>